<name>A0A6I4KXZ2_9PSED</name>
<comment type="caution">
    <text evidence="1">The sequence shown here is derived from an EMBL/GenBank/DDBJ whole genome shotgun (WGS) entry which is preliminary data.</text>
</comment>
<dbReference type="AlphaFoldDB" id="A0A6I4KXZ2"/>
<dbReference type="EMBL" id="WKJZ01000003">
    <property type="protein sequence ID" value="MVW76658.1"/>
    <property type="molecule type" value="Genomic_DNA"/>
</dbReference>
<organism evidence="1 2">
    <name type="scientific">Pseudomonas xionganensis</name>
    <dbReference type="NCBI Taxonomy" id="2654845"/>
    <lineage>
        <taxon>Bacteria</taxon>
        <taxon>Pseudomonadati</taxon>
        <taxon>Pseudomonadota</taxon>
        <taxon>Gammaproteobacteria</taxon>
        <taxon>Pseudomonadales</taxon>
        <taxon>Pseudomonadaceae</taxon>
        <taxon>Pseudomonas</taxon>
    </lineage>
</organism>
<protein>
    <submittedName>
        <fullName evidence="1">DUF2845 domain-containing protein</fullName>
    </submittedName>
</protein>
<gene>
    <name evidence="1" type="ORF">GJV18_15155</name>
</gene>
<accession>A0A6I4KXZ2</accession>
<dbReference type="Proteomes" id="UP000429555">
    <property type="component" value="Unassembled WGS sequence"/>
</dbReference>
<sequence>MTMKTLIKGLLILMLIGSPLVALAETLRCGSQLVSIGDRRFEVLQKCGEPAYRDLVGYSLSKNERREYSVEEWVYGPDNGMLSILTFEGNRLSQIERQRSR</sequence>
<keyword evidence="2" id="KW-1185">Reference proteome</keyword>
<evidence type="ECO:0000313" key="1">
    <source>
        <dbReference type="EMBL" id="MVW76658.1"/>
    </source>
</evidence>
<proteinExistence type="predicted"/>
<dbReference type="Pfam" id="PF11006">
    <property type="entry name" value="DUF2845"/>
    <property type="match status" value="1"/>
</dbReference>
<dbReference type="InterPro" id="IPR021268">
    <property type="entry name" value="DUF2845"/>
</dbReference>
<reference evidence="1 2" key="1">
    <citation type="submission" date="2019-11" db="EMBL/GenBank/DDBJ databases">
        <title>Pseudomonas flavidum sp. nov., isolated from Baiyang Lake.</title>
        <authorList>
            <person name="Zhao Y."/>
        </authorList>
    </citation>
    <scope>NUCLEOTIDE SEQUENCE [LARGE SCALE GENOMIC DNA]</scope>
    <source>
        <strain evidence="2">R-22-3 w-18</strain>
    </source>
</reference>
<evidence type="ECO:0000313" key="2">
    <source>
        <dbReference type="Proteomes" id="UP000429555"/>
    </source>
</evidence>